<sequence>MQYNFEWDPEKAKINWRKHKVRFEHAATVFRDPLAISIFDNEHSDYEDRWMTLGVSSTGNVLVVHHTFNEIDASNANIRIFSSRKATNREKQEYMEEKR</sequence>
<accession>A0A1E3X6R4</accession>
<dbReference type="Proteomes" id="UP000094056">
    <property type="component" value="Unassembled WGS sequence"/>
</dbReference>
<name>A0A1E3X6R4_9BACT</name>
<evidence type="ECO:0000313" key="2">
    <source>
        <dbReference type="Proteomes" id="UP000094056"/>
    </source>
</evidence>
<organism evidence="1 2">
    <name type="scientific">Candidatus Scalindua rubra</name>
    <dbReference type="NCBI Taxonomy" id="1872076"/>
    <lineage>
        <taxon>Bacteria</taxon>
        <taxon>Pseudomonadati</taxon>
        <taxon>Planctomycetota</taxon>
        <taxon>Candidatus Brocadiia</taxon>
        <taxon>Candidatus Brocadiales</taxon>
        <taxon>Candidatus Scalinduaceae</taxon>
        <taxon>Candidatus Scalindua</taxon>
    </lineage>
</organism>
<reference evidence="1 2" key="1">
    <citation type="submission" date="2016-07" db="EMBL/GenBank/DDBJ databases">
        <title>Draft genome of Scalindua rubra, obtained from a brine-seawater interface in the Red Sea, sheds light on salt adaptation in anammox bacteria.</title>
        <authorList>
            <person name="Speth D.R."/>
            <person name="Lagkouvardos I."/>
            <person name="Wang Y."/>
            <person name="Qian P.-Y."/>
            <person name="Dutilh B.E."/>
            <person name="Jetten M.S."/>
        </authorList>
    </citation>
    <scope>NUCLEOTIDE SEQUENCE [LARGE SCALE GENOMIC DNA]</scope>
    <source>
        <strain evidence="1">BSI-1</strain>
    </source>
</reference>
<gene>
    <name evidence="1" type="ORF">SCARUB_03588</name>
</gene>
<evidence type="ECO:0008006" key="3">
    <source>
        <dbReference type="Google" id="ProtNLM"/>
    </source>
</evidence>
<dbReference type="InterPro" id="IPR038573">
    <property type="entry name" value="BrnT_sf"/>
</dbReference>
<dbReference type="EMBL" id="MAYW01000128">
    <property type="protein sequence ID" value="ODS31295.1"/>
    <property type="molecule type" value="Genomic_DNA"/>
</dbReference>
<dbReference type="InterPro" id="IPR007460">
    <property type="entry name" value="BrnT_toxin"/>
</dbReference>
<dbReference type="AlphaFoldDB" id="A0A1E3X6R4"/>
<protein>
    <recommendedName>
        <fullName evidence="3">BrnT family toxin</fullName>
    </recommendedName>
</protein>
<comment type="caution">
    <text evidence="1">The sequence shown here is derived from an EMBL/GenBank/DDBJ whole genome shotgun (WGS) entry which is preliminary data.</text>
</comment>
<dbReference type="Pfam" id="PF04365">
    <property type="entry name" value="BrnT_toxin"/>
    <property type="match status" value="1"/>
</dbReference>
<dbReference type="Gene3D" id="3.10.450.530">
    <property type="entry name" value="Ribonuclease toxin, BrnT, of type II toxin-antitoxin system"/>
    <property type="match status" value="1"/>
</dbReference>
<proteinExistence type="predicted"/>
<evidence type="ECO:0000313" key="1">
    <source>
        <dbReference type="EMBL" id="ODS31295.1"/>
    </source>
</evidence>